<gene>
    <name evidence="2" type="ORF">CEXT_489481</name>
</gene>
<keyword evidence="1" id="KW-1133">Transmembrane helix</keyword>
<evidence type="ECO:0000256" key="1">
    <source>
        <dbReference type="SAM" id="Phobius"/>
    </source>
</evidence>
<accession>A0AAV4VDI9</accession>
<feature type="transmembrane region" description="Helical" evidence="1">
    <location>
        <begin position="59"/>
        <end position="80"/>
    </location>
</feature>
<dbReference type="EMBL" id="BPLR01014323">
    <property type="protein sequence ID" value="GIY68079.1"/>
    <property type="molecule type" value="Genomic_DNA"/>
</dbReference>
<organism evidence="2 3">
    <name type="scientific">Caerostris extrusa</name>
    <name type="common">Bark spider</name>
    <name type="synonym">Caerostris bankana</name>
    <dbReference type="NCBI Taxonomy" id="172846"/>
    <lineage>
        <taxon>Eukaryota</taxon>
        <taxon>Metazoa</taxon>
        <taxon>Ecdysozoa</taxon>
        <taxon>Arthropoda</taxon>
        <taxon>Chelicerata</taxon>
        <taxon>Arachnida</taxon>
        <taxon>Araneae</taxon>
        <taxon>Araneomorphae</taxon>
        <taxon>Entelegynae</taxon>
        <taxon>Araneoidea</taxon>
        <taxon>Araneidae</taxon>
        <taxon>Caerostris</taxon>
    </lineage>
</organism>
<name>A0AAV4VDI9_CAEEX</name>
<dbReference type="AlphaFoldDB" id="A0AAV4VDI9"/>
<comment type="caution">
    <text evidence="2">The sequence shown here is derived from an EMBL/GenBank/DDBJ whole genome shotgun (WGS) entry which is preliminary data.</text>
</comment>
<proteinExistence type="predicted"/>
<protein>
    <submittedName>
        <fullName evidence="2">Uncharacterized protein</fullName>
    </submittedName>
</protein>
<keyword evidence="1" id="KW-0812">Transmembrane</keyword>
<dbReference type="Proteomes" id="UP001054945">
    <property type="component" value="Unassembled WGS sequence"/>
</dbReference>
<keyword evidence="3" id="KW-1185">Reference proteome</keyword>
<evidence type="ECO:0000313" key="3">
    <source>
        <dbReference type="Proteomes" id="UP001054945"/>
    </source>
</evidence>
<sequence length="121" mass="13461">MSWFKGGWMFGPLPAQATDHNPEEVTSGWPHLWLAPTILEGSWFPGAGQPSLPHPYHTFSSFAINITCLIVGITNLLTYVRKGISVYSDPSRHGDPCYRRTLANNRGTSLNLKSTIYKKDA</sequence>
<evidence type="ECO:0000313" key="2">
    <source>
        <dbReference type="EMBL" id="GIY68079.1"/>
    </source>
</evidence>
<reference evidence="2 3" key="1">
    <citation type="submission" date="2021-06" db="EMBL/GenBank/DDBJ databases">
        <title>Caerostris extrusa draft genome.</title>
        <authorList>
            <person name="Kono N."/>
            <person name="Arakawa K."/>
        </authorList>
    </citation>
    <scope>NUCLEOTIDE SEQUENCE [LARGE SCALE GENOMIC DNA]</scope>
</reference>
<keyword evidence="1" id="KW-0472">Membrane</keyword>